<evidence type="ECO:0000313" key="5">
    <source>
        <dbReference type="Proteomes" id="UP000694925"/>
    </source>
</evidence>
<dbReference type="GO" id="GO:0035861">
    <property type="term" value="C:site of double-strand break"/>
    <property type="evidence" value="ECO:0007669"/>
    <property type="project" value="TreeGrafter"/>
</dbReference>
<dbReference type="Gene3D" id="3.70.10.10">
    <property type="match status" value="1"/>
</dbReference>
<comment type="similarity">
    <text evidence="2 4">Belongs to the HUS1 family.</text>
</comment>
<dbReference type="Proteomes" id="UP000694925">
    <property type="component" value="Unplaced"/>
</dbReference>
<evidence type="ECO:0000256" key="3">
    <source>
        <dbReference type="ARBA" id="ARBA00023242"/>
    </source>
</evidence>
<dbReference type="InterPro" id="IPR007150">
    <property type="entry name" value="HUS1/Mec3"/>
</dbReference>
<reference evidence="6" key="1">
    <citation type="submission" date="2025-08" db="UniProtKB">
        <authorList>
            <consortium name="RefSeq"/>
        </authorList>
    </citation>
    <scope>IDENTIFICATION</scope>
    <source>
        <tissue evidence="6">Whole body</tissue>
    </source>
</reference>
<dbReference type="GO" id="GO:0000724">
    <property type="term" value="P:double-strand break repair via homologous recombination"/>
    <property type="evidence" value="ECO:0007669"/>
    <property type="project" value="TreeGrafter"/>
</dbReference>
<dbReference type="GO" id="GO:0031573">
    <property type="term" value="P:mitotic intra-S DNA damage checkpoint signaling"/>
    <property type="evidence" value="ECO:0007669"/>
    <property type="project" value="TreeGrafter"/>
</dbReference>
<organism evidence="5 6">
    <name type="scientific">Ceratina calcarata</name>
    <dbReference type="NCBI Taxonomy" id="156304"/>
    <lineage>
        <taxon>Eukaryota</taxon>
        <taxon>Metazoa</taxon>
        <taxon>Ecdysozoa</taxon>
        <taxon>Arthropoda</taxon>
        <taxon>Hexapoda</taxon>
        <taxon>Insecta</taxon>
        <taxon>Pterygota</taxon>
        <taxon>Neoptera</taxon>
        <taxon>Endopterygota</taxon>
        <taxon>Hymenoptera</taxon>
        <taxon>Apocrita</taxon>
        <taxon>Aculeata</taxon>
        <taxon>Apoidea</taxon>
        <taxon>Anthophila</taxon>
        <taxon>Apidae</taxon>
        <taxon>Ceratina</taxon>
        <taxon>Zadontomerus</taxon>
    </lineage>
</organism>
<evidence type="ECO:0000313" key="6">
    <source>
        <dbReference type="RefSeq" id="XP_017886010.1"/>
    </source>
</evidence>
<dbReference type="GO" id="GO:0044778">
    <property type="term" value="P:meiotic DNA integrity checkpoint signaling"/>
    <property type="evidence" value="ECO:0007669"/>
    <property type="project" value="TreeGrafter"/>
</dbReference>
<gene>
    <name evidence="6" type="primary">LOC108628527</name>
</gene>
<dbReference type="SUPFAM" id="SSF55979">
    <property type="entry name" value="DNA clamp"/>
    <property type="match status" value="1"/>
</dbReference>
<name>A0AAJ7J6F6_9HYME</name>
<comment type="subcellular location">
    <subcellularLocation>
        <location evidence="1">Nucleus</location>
    </subcellularLocation>
</comment>
<proteinExistence type="inferred from homology"/>
<sequence length="274" mass="31570">MKFRCRMVDVVAMRDFTNIVNIISRITKKCTLRISPNELCFGVSGDRTSMVWAELSQAHFFIEYTMNGVTEEQNEIYLEFDPSMLARSLGSLRMTAKSVKMKLTNKRQPCLTLEIELASLSIESRQCLHDVPVRVIPRREWPEHQAPNIPEFDISVDMPQLKQVKHIVERMKNMSSQLVLSADKNGLFVLEVETDSATVSTNFQNLQVWSCSQQDREEKVSVTIDIKTFCMFMAWDVVHPDGVKCNILQDKMINLFLHLADHLKIHYFLPSIAV</sequence>
<dbReference type="GO" id="GO:0030896">
    <property type="term" value="C:checkpoint clamp complex"/>
    <property type="evidence" value="ECO:0007669"/>
    <property type="project" value="InterPro"/>
</dbReference>
<dbReference type="Pfam" id="PF04005">
    <property type="entry name" value="Hus1"/>
    <property type="match status" value="1"/>
</dbReference>
<dbReference type="RefSeq" id="XP_017886010.1">
    <property type="nucleotide sequence ID" value="XM_018030521.2"/>
</dbReference>
<dbReference type="GO" id="GO:0006289">
    <property type="term" value="P:nucleotide-excision repair"/>
    <property type="evidence" value="ECO:0007669"/>
    <property type="project" value="TreeGrafter"/>
</dbReference>
<keyword evidence="5" id="KW-1185">Reference proteome</keyword>
<dbReference type="CTD" id="40598"/>
<dbReference type="PANTHER" id="PTHR12900">
    <property type="entry name" value="MITOTIC AND DNA DAMAGE CHECKPOINT PROTEIN HUS1"/>
    <property type="match status" value="1"/>
</dbReference>
<dbReference type="PANTHER" id="PTHR12900:SF0">
    <property type="entry name" value="CHECKPOINT PROTEIN"/>
    <property type="match status" value="1"/>
</dbReference>
<dbReference type="GO" id="GO:0000723">
    <property type="term" value="P:telomere maintenance"/>
    <property type="evidence" value="ECO:0007669"/>
    <property type="project" value="TreeGrafter"/>
</dbReference>
<dbReference type="InterPro" id="IPR046938">
    <property type="entry name" value="DNA_clamp_sf"/>
</dbReference>
<evidence type="ECO:0000256" key="2">
    <source>
        <dbReference type="ARBA" id="ARBA00005563"/>
    </source>
</evidence>
<dbReference type="GO" id="GO:0005730">
    <property type="term" value="C:nucleolus"/>
    <property type="evidence" value="ECO:0007669"/>
    <property type="project" value="InterPro"/>
</dbReference>
<dbReference type="GO" id="GO:0033314">
    <property type="term" value="P:mitotic DNA replication checkpoint signaling"/>
    <property type="evidence" value="ECO:0007669"/>
    <property type="project" value="TreeGrafter"/>
</dbReference>
<accession>A0AAJ7J6F6</accession>
<keyword evidence="3" id="KW-0539">Nucleus</keyword>
<dbReference type="KEGG" id="ccal:108628527"/>
<dbReference type="PIRSF" id="PIRSF011312">
    <property type="entry name" value="Cell_cycle_HUS1"/>
    <property type="match status" value="1"/>
</dbReference>
<dbReference type="AlphaFoldDB" id="A0AAJ7J6F6"/>
<dbReference type="GeneID" id="108628527"/>
<protein>
    <recommendedName>
        <fullName evidence="4">Checkpoint protein</fullName>
    </recommendedName>
</protein>
<evidence type="ECO:0000256" key="4">
    <source>
        <dbReference type="PIRNR" id="PIRNR011312"/>
    </source>
</evidence>
<evidence type="ECO:0000256" key="1">
    <source>
        <dbReference type="ARBA" id="ARBA00004123"/>
    </source>
</evidence>
<dbReference type="InterPro" id="IPR016580">
    <property type="entry name" value="HUS1"/>
</dbReference>